<gene>
    <name evidence="2" type="ORF">LTR77_001167</name>
</gene>
<evidence type="ECO:0000313" key="2">
    <source>
        <dbReference type="EMBL" id="KAK5174087.1"/>
    </source>
</evidence>
<protein>
    <submittedName>
        <fullName evidence="2">Uncharacterized protein</fullName>
    </submittedName>
</protein>
<comment type="caution">
    <text evidence="2">The sequence shown here is derived from an EMBL/GenBank/DDBJ whole genome shotgun (WGS) entry which is preliminary data.</text>
</comment>
<feature type="compositionally biased region" description="Basic and acidic residues" evidence="1">
    <location>
        <begin position="117"/>
        <end position="126"/>
    </location>
</feature>
<reference evidence="2 3" key="1">
    <citation type="submission" date="2023-08" db="EMBL/GenBank/DDBJ databases">
        <title>Black Yeasts Isolated from many extreme environments.</title>
        <authorList>
            <person name="Coleine C."/>
            <person name="Stajich J.E."/>
            <person name="Selbmann L."/>
        </authorList>
    </citation>
    <scope>NUCLEOTIDE SEQUENCE [LARGE SCALE GENOMIC DNA]</scope>
    <source>
        <strain evidence="2 3">CCFEE 5935</strain>
    </source>
</reference>
<dbReference type="Proteomes" id="UP001337655">
    <property type="component" value="Unassembled WGS sequence"/>
</dbReference>
<organism evidence="2 3">
    <name type="scientific">Saxophila tyrrhenica</name>
    <dbReference type="NCBI Taxonomy" id="1690608"/>
    <lineage>
        <taxon>Eukaryota</taxon>
        <taxon>Fungi</taxon>
        <taxon>Dikarya</taxon>
        <taxon>Ascomycota</taxon>
        <taxon>Pezizomycotina</taxon>
        <taxon>Dothideomycetes</taxon>
        <taxon>Dothideomycetidae</taxon>
        <taxon>Mycosphaerellales</taxon>
        <taxon>Extremaceae</taxon>
        <taxon>Saxophila</taxon>
    </lineage>
</organism>
<name>A0AAV9PP80_9PEZI</name>
<feature type="region of interest" description="Disordered" evidence="1">
    <location>
        <begin position="76"/>
        <end position="138"/>
    </location>
</feature>
<dbReference type="AlphaFoldDB" id="A0AAV9PP80"/>
<evidence type="ECO:0000256" key="1">
    <source>
        <dbReference type="SAM" id="MobiDB-lite"/>
    </source>
</evidence>
<keyword evidence="3" id="KW-1185">Reference proteome</keyword>
<sequence>MPPKAAEGAKGENKSFSTEDMAALLAAMASDGSSAPGAKHYQIMNKIKNSKSASAWEHTFRPIKKRAKELGDQIKAGDFGDFATATPSKDSAAGGEKKKTPAKRGRKAKAEADDEESPTKKVKKEDSEADAEGEEDSV</sequence>
<feature type="compositionally biased region" description="Acidic residues" evidence="1">
    <location>
        <begin position="127"/>
        <end position="138"/>
    </location>
</feature>
<dbReference type="GeneID" id="89922515"/>
<dbReference type="EMBL" id="JAVRRT010000002">
    <property type="protein sequence ID" value="KAK5174087.1"/>
    <property type="molecule type" value="Genomic_DNA"/>
</dbReference>
<proteinExistence type="predicted"/>
<accession>A0AAV9PP80</accession>
<evidence type="ECO:0000313" key="3">
    <source>
        <dbReference type="Proteomes" id="UP001337655"/>
    </source>
</evidence>
<dbReference type="RefSeq" id="XP_064662756.1">
    <property type="nucleotide sequence ID" value="XM_064798429.1"/>
</dbReference>